<keyword evidence="3" id="KW-1185">Reference proteome</keyword>
<comment type="caution">
    <text evidence="2">The sequence shown here is derived from an EMBL/GenBank/DDBJ whole genome shotgun (WGS) entry which is preliminary data.</text>
</comment>
<accession>A0A9P9AK41</accession>
<evidence type="ECO:0000313" key="3">
    <source>
        <dbReference type="Proteomes" id="UP000777438"/>
    </source>
</evidence>
<organism evidence="2 3">
    <name type="scientific">Thelonectria olida</name>
    <dbReference type="NCBI Taxonomy" id="1576542"/>
    <lineage>
        <taxon>Eukaryota</taxon>
        <taxon>Fungi</taxon>
        <taxon>Dikarya</taxon>
        <taxon>Ascomycota</taxon>
        <taxon>Pezizomycotina</taxon>
        <taxon>Sordariomycetes</taxon>
        <taxon>Hypocreomycetidae</taxon>
        <taxon>Hypocreales</taxon>
        <taxon>Nectriaceae</taxon>
        <taxon>Thelonectria</taxon>
    </lineage>
</organism>
<dbReference type="Pfam" id="PF06985">
    <property type="entry name" value="HET"/>
    <property type="match status" value="1"/>
</dbReference>
<proteinExistence type="predicted"/>
<dbReference type="Pfam" id="PF26639">
    <property type="entry name" value="Het-6_barrel"/>
    <property type="match status" value="1"/>
</dbReference>
<dbReference type="PANTHER" id="PTHR24148:SF64">
    <property type="entry name" value="HETEROKARYON INCOMPATIBILITY DOMAIN-CONTAINING PROTEIN"/>
    <property type="match status" value="1"/>
</dbReference>
<dbReference type="PANTHER" id="PTHR24148">
    <property type="entry name" value="ANKYRIN REPEAT DOMAIN-CONTAINING PROTEIN 39 HOMOLOG-RELATED"/>
    <property type="match status" value="1"/>
</dbReference>
<gene>
    <name evidence="2" type="ORF">B0T10DRAFT_149509</name>
</gene>
<name>A0A9P9AK41_9HYPO</name>
<dbReference type="InterPro" id="IPR010730">
    <property type="entry name" value="HET"/>
</dbReference>
<sequence length="632" mass="72371">MANYLYAPLKESHIRLIKVELNGQDKLQASIEHAELDEEDPIPYSALSYVWGDANDTVQLSCNGKNLKITSSLHKCLRQVSEFNPNKLLWVDQICINQDDLSERSEQVKMMNTIYYKAETVIAWLGPESSSTHKGLNMISRVAAVAMPKLTDMFRVEEYPDDREGLEKHEKISVQESKDLGISFEDEESWAALVDFFDRPWFQRIWIVQEILPARKAIMLCGAHSIDWNEIQAAARWHYYKGAKIPWKHEPKVNGINLTVGMNLPWCARSGSEFLPQLLGQKTRPVYKWPLRRLLEGFRPRMATEPKDKVYALLGISEVGVEYSSDDIDFTVDYTQSVKDVFALATRVMIARGDVGDDDLDIIMAARRRNRQENWPSWVPDWRLETGYGCAWGIGHPLPASWQGRSNRNGRQQMFKTGSDYTLGVEGVILGRATYVSEHEHLGPLLMKNGFFQCHEACLNTLHSYPTGESVEQAFALTMMTGELPKDIVEKNMSVETYSEKHLEWVRALLLPRDTEEQRKARDEVIRRLFQMGFTNDWLESLLKAYCERRFYTTNTGYMGLGNQNMESGDVVAILFGMKVPCVLRPRGQISENGYEFIGEAYCHGMMEGEAVKDLEKDEDGRIRGGQRIILH</sequence>
<reference evidence="2 3" key="1">
    <citation type="journal article" date="2021" name="Nat. Commun.">
        <title>Genetic determinants of endophytism in the Arabidopsis root mycobiome.</title>
        <authorList>
            <person name="Mesny F."/>
            <person name="Miyauchi S."/>
            <person name="Thiergart T."/>
            <person name="Pickel B."/>
            <person name="Atanasova L."/>
            <person name="Karlsson M."/>
            <person name="Huettel B."/>
            <person name="Barry K.W."/>
            <person name="Haridas S."/>
            <person name="Chen C."/>
            <person name="Bauer D."/>
            <person name="Andreopoulos W."/>
            <person name="Pangilinan J."/>
            <person name="LaButti K."/>
            <person name="Riley R."/>
            <person name="Lipzen A."/>
            <person name="Clum A."/>
            <person name="Drula E."/>
            <person name="Henrissat B."/>
            <person name="Kohler A."/>
            <person name="Grigoriev I.V."/>
            <person name="Martin F.M."/>
            <person name="Hacquard S."/>
        </authorList>
    </citation>
    <scope>NUCLEOTIDE SEQUENCE [LARGE SCALE GENOMIC DNA]</scope>
    <source>
        <strain evidence="2 3">MPI-CAGE-CH-0241</strain>
    </source>
</reference>
<evidence type="ECO:0000313" key="2">
    <source>
        <dbReference type="EMBL" id="KAH6880154.1"/>
    </source>
</evidence>
<dbReference type="EMBL" id="JAGPYM010000027">
    <property type="protein sequence ID" value="KAH6880154.1"/>
    <property type="molecule type" value="Genomic_DNA"/>
</dbReference>
<evidence type="ECO:0000259" key="1">
    <source>
        <dbReference type="Pfam" id="PF06985"/>
    </source>
</evidence>
<dbReference type="AlphaFoldDB" id="A0A9P9AK41"/>
<dbReference type="OrthoDB" id="3553147at2759"/>
<dbReference type="Proteomes" id="UP000777438">
    <property type="component" value="Unassembled WGS sequence"/>
</dbReference>
<protein>
    <submittedName>
        <fullName evidence="2">Heterokaryon incompatibility protein-domain-containing protein</fullName>
    </submittedName>
</protein>
<feature type="domain" description="Heterokaryon incompatibility" evidence="1">
    <location>
        <begin position="44"/>
        <end position="210"/>
    </location>
</feature>
<dbReference type="InterPro" id="IPR052895">
    <property type="entry name" value="HetReg/Transcr_Mod"/>
</dbReference>